<dbReference type="EMBL" id="SDMP01000010">
    <property type="protein sequence ID" value="RYR34785.1"/>
    <property type="molecule type" value="Genomic_DNA"/>
</dbReference>
<dbReference type="Proteomes" id="UP000289738">
    <property type="component" value="Chromosome A10"/>
</dbReference>
<dbReference type="InterPro" id="IPR031052">
    <property type="entry name" value="FHY3/FAR1"/>
</dbReference>
<organism evidence="2 3">
    <name type="scientific">Arachis hypogaea</name>
    <name type="common">Peanut</name>
    <dbReference type="NCBI Taxonomy" id="3818"/>
    <lineage>
        <taxon>Eukaryota</taxon>
        <taxon>Viridiplantae</taxon>
        <taxon>Streptophyta</taxon>
        <taxon>Embryophyta</taxon>
        <taxon>Tracheophyta</taxon>
        <taxon>Spermatophyta</taxon>
        <taxon>Magnoliopsida</taxon>
        <taxon>eudicotyledons</taxon>
        <taxon>Gunneridae</taxon>
        <taxon>Pentapetalae</taxon>
        <taxon>rosids</taxon>
        <taxon>fabids</taxon>
        <taxon>Fabales</taxon>
        <taxon>Fabaceae</taxon>
        <taxon>Papilionoideae</taxon>
        <taxon>50 kb inversion clade</taxon>
        <taxon>dalbergioids sensu lato</taxon>
        <taxon>Dalbergieae</taxon>
        <taxon>Pterocarpus clade</taxon>
        <taxon>Arachis</taxon>
    </lineage>
</organism>
<reference evidence="2 3" key="1">
    <citation type="submission" date="2019-01" db="EMBL/GenBank/DDBJ databases">
        <title>Sequencing of cultivated peanut Arachis hypogaea provides insights into genome evolution and oil improvement.</title>
        <authorList>
            <person name="Chen X."/>
        </authorList>
    </citation>
    <scope>NUCLEOTIDE SEQUENCE [LARGE SCALE GENOMIC DNA]</scope>
    <source>
        <strain evidence="3">cv. Fuhuasheng</strain>
        <tissue evidence="2">Leaves</tissue>
    </source>
</reference>
<protein>
    <recommendedName>
        <fullName evidence="1">Protein FAR1-RELATED SEQUENCE</fullName>
    </recommendedName>
</protein>
<dbReference type="GO" id="GO:0005634">
    <property type="term" value="C:nucleus"/>
    <property type="evidence" value="ECO:0007669"/>
    <property type="project" value="UniProtKB-SubCell"/>
</dbReference>
<keyword evidence="1" id="KW-0479">Metal-binding</keyword>
<dbReference type="PANTHER" id="PTHR31669">
    <property type="entry name" value="PROTEIN FAR1-RELATED SEQUENCE 10-RELATED"/>
    <property type="match status" value="1"/>
</dbReference>
<gene>
    <name evidence="2" type="ORF">Ahy_A10g049806</name>
</gene>
<name>A0A445B7Y5_ARAHY</name>
<comment type="function">
    <text evidence="1">Putative transcription activator involved in regulating light control of development.</text>
</comment>
<accession>A0A445B7Y5</accession>
<dbReference type="GO" id="GO:0006355">
    <property type="term" value="P:regulation of DNA-templated transcription"/>
    <property type="evidence" value="ECO:0007669"/>
    <property type="project" value="UniProtKB-UniRule"/>
</dbReference>
<comment type="similarity">
    <text evidence="1">Belongs to the FHY3/FAR1 family.</text>
</comment>
<keyword evidence="1" id="KW-0539">Nucleus</keyword>
<keyword evidence="1" id="KW-0862">Zinc</keyword>
<evidence type="ECO:0000256" key="1">
    <source>
        <dbReference type="RuleBase" id="RU367018"/>
    </source>
</evidence>
<sequence length="75" mass="8731">MHSRPTQVAGLLASILETWFHSTPPTIQTDLYKDRHIWIPVYLDHHFWAGMRSTQGSESMHAFFNKFITRNSSLS</sequence>
<evidence type="ECO:0000313" key="3">
    <source>
        <dbReference type="Proteomes" id="UP000289738"/>
    </source>
</evidence>
<comment type="subcellular location">
    <subcellularLocation>
        <location evidence="1">Nucleus</location>
    </subcellularLocation>
</comment>
<keyword evidence="1" id="KW-0863">Zinc-finger</keyword>
<proteinExistence type="inferred from homology"/>
<evidence type="ECO:0000313" key="2">
    <source>
        <dbReference type="EMBL" id="RYR34785.1"/>
    </source>
</evidence>
<dbReference type="GO" id="GO:0008270">
    <property type="term" value="F:zinc ion binding"/>
    <property type="evidence" value="ECO:0007669"/>
    <property type="project" value="UniProtKB-UniRule"/>
</dbReference>
<keyword evidence="3" id="KW-1185">Reference proteome</keyword>
<dbReference type="PANTHER" id="PTHR31669:SF283">
    <property type="entry name" value="PROTEIN FAR1-RELATED SEQUENCE"/>
    <property type="match status" value="1"/>
</dbReference>
<comment type="caution">
    <text evidence="2">The sequence shown here is derived from an EMBL/GenBank/DDBJ whole genome shotgun (WGS) entry which is preliminary data.</text>
</comment>
<dbReference type="AlphaFoldDB" id="A0A445B7Y5"/>